<feature type="compositionally biased region" description="Low complexity" evidence="1">
    <location>
        <begin position="68"/>
        <end position="85"/>
    </location>
</feature>
<accession>A0A8T0X7X4</accession>
<evidence type="ECO:0000313" key="3">
    <source>
        <dbReference type="Proteomes" id="UP000823388"/>
    </source>
</evidence>
<feature type="compositionally biased region" description="Low complexity" evidence="1">
    <location>
        <begin position="106"/>
        <end position="119"/>
    </location>
</feature>
<comment type="caution">
    <text evidence="2">The sequence shown here is derived from an EMBL/GenBank/DDBJ whole genome shotgun (WGS) entry which is preliminary data.</text>
</comment>
<proteinExistence type="predicted"/>
<evidence type="ECO:0000256" key="1">
    <source>
        <dbReference type="SAM" id="MobiDB-lite"/>
    </source>
</evidence>
<organism evidence="2 3">
    <name type="scientific">Panicum virgatum</name>
    <name type="common">Blackwell switchgrass</name>
    <dbReference type="NCBI Taxonomy" id="38727"/>
    <lineage>
        <taxon>Eukaryota</taxon>
        <taxon>Viridiplantae</taxon>
        <taxon>Streptophyta</taxon>
        <taxon>Embryophyta</taxon>
        <taxon>Tracheophyta</taxon>
        <taxon>Spermatophyta</taxon>
        <taxon>Magnoliopsida</taxon>
        <taxon>Liliopsida</taxon>
        <taxon>Poales</taxon>
        <taxon>Poaceae</taxon>
        <taxon>PACMAD clade</taxon>
        <taxon>Panicoideae</taxon>
        <taxon>Panicodae</taxon>
        <taxon>Paniceae</taxon>
        <taxon>Panicinae</taxon>
        <taxon>Panicum</taxon>
        <taxon>Panicum sect. Hiantes</taxon>
    </lineage>
</organism>
<sequence length="301" mass="31634">MPAGAAPSSRCRRFQRCFSHHHSRRHHHHCHLPTPTSLPPRPTTRDPSPASPSSCSPCSASSPPPCSSSPTTSSSSAAASSGTTTAPPPMPPATVDGASLPPPAPAASQSPAVPHPQSHAGSSKPSSRHCRPSGTGRRPSSRMPLPLLILPPRPRASARCASVSLRTRRGSGCCPPASTSSTSTASTLGSRATPTARSAERPSHATTACFHHCIWISSRLLTRWPSRSSPPPSKVKKPRGHSRSKPARLWRLVNLQETPQQINRITAVTGGRAAIVHGVISISAARQMSASRRGGTEMFFP</sequence>
<name>A0A8T0X7X4_PANVG</name>
<protein>
    <submittedName>
        <fullName evidence="2">Uncharacterized protein</fullName>
    </submittedName>
</protein>
<reference evidence="2" key="1">
    <citation type="submission" date="2020-05" db="EMBL/GenBank/DDBJ databases">
        <title>WGS assembly of Panicum virgatum.</title>
        <authorList>
            <person name="Lovell J.T."/>
            <person name="Jenkins J."/>
            <person name="Shu S."/>
            <person name="Juenger T.E."/>
            <person name="Schmutz J."/>
        </authorList>
    </citation>
    <scope>NUCLEOTIDE SEQUENCE</scope>
    <source>
        <strain evidence="2">AP13</strain>
    </source>
</reference>
<dbReference type="EMBL" id="CM029038">
    <property type="protein sequence ID" value="KAG2655027.1"/>
    <property type="molecule type" value="Genomic_DNA"/>
</dbReference>
<keyword evidence="3" id="KW-1185">Reference proteome</keyword>
<feature type="compositionally biased region" description="Low complexity" evidence="1">
    <location>
        <begin position="170"/>
        <end position="187"/>
    </location>
</feature>
<feature type="region of interest" description="Disordered" evidence="1">
    <location>
        <begin position="225"/>
        <end position="246"/>
    </location>
</feature>
<feature type="region of interest" description="Disordered" evidence="1">
    <location>
        <begin position="22"/>
        <end position="203"/>
    </location>
</feature>
<evidence type="ECO:0000313" key="2">
    <source>
        <dbReference type="EMBL" id="KAG2655027.1"/>
    </source>
</evidence>
<dbReference type="AlphaFoldDB" id="A0A8T0X7X4"/>
<gene>
    <name evidence="2" type="ORF">PVAP13_1NG555201</name>
</gene>
<feature type="compositionally biased region" description="Basic residues" evidence="1">
    <location>
        <begin position="234"/>
        <end position="246"/>
    </location>
</feature>
<feature type="compositionally biased region" description="Low complexity" evidence="1">
    <location>
        <begin position="45"/>
        <end position="61"/>
    </location>
</feature>
<dbReference type="Proteomes" id="UP000823388">
    <property type="component" value="Chromosome 1N"/>
</dbReference>
<feature type="compositionally biased region" description="Low complexity" evidence="1">
    <location>
        <begin position="132"/>
        <end position="148"/>
    </location>
</feature>
<feature type="compositionally biased region" description="Basic residues" evidence="1">
    <location>
        <begin position="22"/>
        <end position="31"/>
    </location>
</feature>